<dbReference type="PANTHER" id="PTHR42923:SF24">
    <property type="entry name" value="OS04G0560500 PROTEIN"/>
    <property type="match status" value="1"/>
</dbReference>
<dbReference type="AlphaFoldDB" id="A0A8T1QH87"/>
<gene>
    <name evidence="2" type="ORF">CIPAW_05G084800</name>
</gene>
<dbReference type="InterPro" id="IPR002937">
    <property type="entry name" value="Amino_oxidase"/>
</dbReference>
<dbReference type="GO" id="GO:0016491">
    <property type="term" value="F:oxidoreductase activity"/>
    <property type="evidence" value="ECO:0007669"/>
    <property type="project" value="InterPro"/>
</dbReference>
<reference evidence="2" key="1">
    <citation type="submission" date="2020-12" db="EMBL/GenBank/DDBJ databases">
        <title>WGS assembly of Carya illinoinensis cv. Pawnee.</title>
        <authorList>
            <person name="Platts A."/>
            <person name="Shu S."/>
            <person name="Wright S."/>
            <person name="Barry K."/>
            <person name="Edger P."/>
            <person name="Pires J.C."/>
            <person name="Schmutz J."/>
        </authorList>
    </citation>
    <scope>NUCLEOTIDE SEQUENCE</scope>
    <source>
        <tissue evidence="2">Leaf</tissue>
    </source>
</reference>
<sequence>MLATWKVSLVPCFPSSRYRSGFCCRADALQSHETGGQDNKENKKKKVVIVGSGWAGLGAAHHLCNQGFDVTVLEGSPDDVGIRGYWYPYQNIFSLVNELGIKPFTNWTTSAQYSEEGLEVEFPIFNDLPQLPTPLGTLLYTKFARLPLVDRLTSLPLAAAVIDFDNTDTAWRKYDSITARELFKQFGFSERLHRDVFGPLLQVGLFAPAEQCSAAATLGVLYYILAHQKDFDLVWCRGTVKEKIFEPWIDFIRTKGFDILEDRKVTDLIFNEETGCITEIVCGMESYNADAVIFAVGISRLQELIKNSAVLCTREEFLKVLNLAGIDVVTVKLCLDRKLWEFLHLPYSWMLHLHIQYVWLLTNQASVSKVKIPNAINACSGFDYSSGWTFFDLNIIHDEHKDDSVTVLQADFYHSNELLPLKDDDIVAKVMSYLSKCIKEFEDAVVTDKKIGRFPQSLTHFYPGSYKYMMRGSTSFPNLFMAGDWIINRHGSWSQEKSYVTGLEAANRVVDYLEEGSFAKIIPVEEDEPHIQALRSLNRNFNQFRSQVPLSNFFLQ</sequence>
<dbReference type="PANTHER" id="PTHR42923">
    <property type="entry name" value="PROTOPORPHYRINOGEN OXIDASE"/>
    <property type="match status" value="1"/>
</dbReference>
<accession>A0A8T1QH87</accession>
<evidence type="ECO:0000259" key="1">
    <source>
        <dbReference type="Pfam" id="PF01593"/>
    </source>
</evidence>
<evidence type="ECO:0000313" key="2">
    <source>
        <dbReference type="EMBL" id="KAG6653544.1"/>
    </source>
</evidence>
<dbReference type="InterPro" id="IPR050464">
    <property type="entry name" value="Zeta_carotene_desat/Oxidored"/>
</dbReference>
<proteinExistence type="predicted"/>
<dbReference type="EMBL" id="CM031813">
    <property type="protein sequence ID" value="KAG6653544.1"/>
    <property type="molecule type" value="Genomic_DNA"/>
</dbReference>
<comment type="caution">
    <text evidence="2">The sequence shown here is derived from an EMBL/GenBank/DDBJ whole genome shotgun (WGS) entry which is preliminary data.</text>
</comment>
<feature type="domain" description="Amine oxidase" evidence="1">
    <location>
        <begin position="55"/>
        <end position="509"/>
    </location>
</feature>
<protein>
    <recommendedName>
        <fullName evidence="1">Amine oxidase domain-containing protein</fullName>
    </recommendedName>
</protein>
<keyword evidence="3" id="KW-1185">Reference proteome</keyword>
<dbReference type="Pfam" id="PF01593">
    <property type="entry name" value="Amino_oxidase"/>
    <property type="match status" value="1"/>
</dbReference>
<evidence type="ECO:0000313" key="3">
    <source>
        <dbReference type="Proteomes" id="UP000811609"/>
    </source>
</evidence>
<dbReference type="Proteomes" id="UP000811609">
    <property type="component" value="Chromosome 5"/>
</dbReference>
<organism evidence="2 3">
    <name type="scientific">Carya illinoinensis</name>
    <name type="common">Pecan</name>
    <dbReference type="NCBI Taxonomy" id="32201"/>
    <lineage>
        <taxon>Eukaryota</taxon>
        <taxon>Viridiplantae</taxon>
        <taxon>Streptophyta</taxon>
        <taxon>Embryophyta</taxon>
        <taxon>Tracheophyta</taxon>
        <taxon>Spermatophyta</taxon>
        <taxon>Magnoliopsida</taxon>
        <taxon>eudicotyledons</taxon>
        <taxon>Gunneridae</taxon>
        <taxon>Pentapetalae</taxon>
        <taxon>rosids</taxon>
        <taxon>fabids</taxon>
        <taxon>Fagales</taxon>
        <taxon>Juglandaceae</taxon>
        <taxon>Carya</taxon>
    </lineage>
</organism>
<name>A0A8T1QH87_CARIL</name>